<evidence type="ECO:0000313" key="2">
    <source>
        <dbReference type="Proteomes" id="UP000887575"/>
    </source>
</evidence>
<protein>
    <submittedName>
        <fullName evidence="3">Uncharacterized protein</fullName>
    </submittedName>
</protein>
<dbReference type="Proteomes" id="UP000887575">
    <property type="component" value="Unassembled WGS sequence"/>
</dbReference>
<evidence type="ECO:0000256" key="1">
    <source>
        <dbReference type="SAM" id="MobiDB-lite"/>
    </source>
</evidence>
<evidence type="ECO:0000313" key="3">
    <source>
        <dbReference type="WBParaSite" id="MBELARI_LOCUS2122"/>
    </source>
</evidence>
<dbReference type="AlphaFoldDB" id="A0AAF3F3S6"/>
<dbReference type="WBParaSite" id="MBELARI_LOCUS2122">
    <property type="protein sequence ID" value="MBELARI_LOCUS2122"/>
    <property type="gene ID" value="MBELARI_LOCUS2122"/>
</dbReference>
<feature type="region of interest" description="Disordered" evidence="1">
    <location>
        <begin position="597"/>
        <end position="624"/>
    </location>
</feature>
<proteinExistence type="predicted"/>
<sequence>MVAEEFEVISQNGVVVDVEAEVDKLHALFRERTKLIHSLKDPKELEEQQVNVARQNLFSELAKLPFQERALARLKINFKSDECNKLVEEADDDDDDDEGIEEETVENLCTIIKSKECRREIASAFDFARDNHYQAVPPGVFGEALKSFKTKAEEAYNGVSRFGGPSLKQQQFKKFSDSIQEKVDDKVQHNGERYKDSKVANAVNDSYSKYEKMMKPDLLSQLQGADRIKHVQGQHDEARKAAMQHFESEISEFGGEPVIVEKRDILKKMIEDRYEDLQTNNAIQGVQEMAREIVEKTAQEFQTILAQSLSGLVDETSMELSVTKARMRIESTYGLHTQTLLDNPGLAKLDKKTVEAFLNNFKQARLETQLTKEEAQFKSQAQLFLAGKVTEKKIAELQKHATEAEEAFSREREDHERRMKNNEDLIDAEKKRSEKLLEEAKEDIAFKKEMQRLRLEFEMKKDENERLGELKKQEMINAIEEKRIRMQETAAAARARQTDEELRQTQKATDMRFQQNKEQMLYEKEIRINQLKREEAAEAAKREADEKREERMHEQELRQLEAASKERREKLQQEHEAKIREIERLAAKDAKEAAEIEATKAANAQRHAAEMKRLDEETTARIEDQRIAQAEQKEKIRAERERADQQAKREMEAIRVKNELARKKLEMEEKREADRLAADKVNKAREAAEREAASKHKREMEDKEQKKRHEKWWQKII</sequence>
<accession>A0AAF3F3S6</accession>
<feature type="compositionally biased region" description="Basic and acidic residues" evidence="1">
    <location>
        <begin position="607"/>
        <end position="624"/>
    </location>
</feature>
<name>A0AAF3F3S6_9BILA</name>
<organism evidence="2 3">
    <name type="scientific">Mesorhabditis belari</name>
    <dbReference type="NCBI Taxonomy" id="2138241"/>
    <lineage>
        <taxon>Eukaryota</taxon>
        <taxon>Metazoa</taxon>
        <taxon>Ecdysozoa</taxon>
        <taxon>Nematoda</taxon>
        <taxon>Chromadorea</taxon>
        <taxon>Rhabditida</taxon>
        <taxon>Rhabditina</taxon>
        <taxon>Rhabditomorpha</taxon>
        <taxon>Rhabditoidea</taxon>
        <taxon>Rhabditidae</taxon>
        <taxon>Mesorhabditinae</taxon>
        <taxon>Mesorhabditis</taxon>
    </lineage>
</organism>
<feature type="region of interest" description="Disordered" evidence="1">
    <location>
        <begin position="532"/>
        <end position="575"/>
    </location>
</feature>
<keyword evidence="2" id="KW-1185">Reference proteome</keyword>
<feature type="region of interest" description="Disordered" evidence="1">
    <location>
        <begin position="668"/>
        <end position="717"/>
    </location>
</feature>
<reference evidence="3" key="1">
    <citation type="submission" date="2024-02" db="UniProtKB">
        <authorList>
            <consortium name="WormBaseParasite"/>
        </authorList>
    </citation>
    <scope>IDENTIFICATION</scope>
</reference>